<evidence type="ECO:0000256" key="4">
    <source>
        <dbReference type="ARBA" id="ARBA00023136"/>
    </source>
</evidence>
<keyword evidence="4 5" id="KW-0472">Membrane</keyword>
<evidence type="ECO:0000256" key="1">
    <source>
        <dbReference type="ARBA" id="ARBA00004141"/>
    </source>
</evidence>
<evidence type="ECO:0000256" key="2">
    <source>
        <dbReference type="ARBA" id="ARBA00022692"/>
    </source>
</evidence>
<dbReference type="RefSeq" id="WP_343921194.1">
    <property type="nucleotide sequence ID" value="NZ_BAAAJT010000003.1"/>
</dbReference>
<dbReference type="InterPro" id="IPR002657">
    <property type="entry name" value="BilAc:Na_symport/Acr3"/>
</dbReference>
<feature type="transmembrane region" description="Helical" evidence="5">
    <location>
        <begin position="104"/>
        <end position="124"/>
    </location>
</feature>
<dbReference type="Gene3D" id="1.20.1530.20">
    <property type="match status" value="1"/>
</dbReference>
<feature type="transmembrane region" description="Helical" evidence="5">
    <location>
        <begin position="136"/>
        <end position="156"/>
    </location>
</feature>
<feature type="transmembrane region" description="Helical" evidence="5">
    <location>
        <begin position="253"/>
        <end position="273"/>
    </location>
</feature>
<protein>
    <submittedName>
        <fullName evidence="6">Bile acid:sodium symporter family protein</fullName>
    </submittedName>
</protein>
<feature type="transmembrane region" description="Helical" evidence="5">
    <location>
        <begin position="75"/>
        <end position="92"/>
    </location>
</feature>
<evidence type="ECO:0000256" key="5">
    <source>
        <dbReference type="SAM" id="Phobius"/>
    </source>
</evidence>
<dbReference type="InterPro" id="IPR038770">
    <property type="entry name" value="Na+/solute_symporter_sf"/>
</dbReference>
<dbReference type="Proteomes" id="UP001597351">
    <property type="component" value="Unassembled WGS sequence"/>
</dbReference>
<dbReference type="Pfam" id="PF01758">
    <property type="entry name" value="SBF"/>
    <property type="match status" value="1"/>
</dbReference>
<comment type="subcellular location">
    <subcellularLocation>
        <location evidence="1">Membrane</location>
        <topology evidence="1">Multi-pass membrane protein</topology>
    </subcellularLocation>
</comment>
<accession>A0ABW4TSZ2</accession>
<keyword evidence="7" id="KW-1185">Reference proteome</keyword>
<feature type="transmembrane region" description="Helical" evidence="5">
    <location>
        <begin position="195"/>
        <end position="217"/>
    </location>
</feature>
<evidence type="ECO:0000313" key="7">
    <source>
        <dbReference type="Proteomes" id="UP001597351"/>
    </source>
</evidence>
<evidence type="ECO:0000256" key="3">
    <source>
        <dbReference type="ARBA" id="ARBA00022989"/>
    </source>
</evidence>
<evidence type="ECO:0000313" key="6">
    <source>
        <dbReference type="EMBL" id="MFD1949045.1"/>
    </source>
</evidence>
<feature type="transmembrane region" description="Helical" evidence="5">
    <location>
        <begin position="168"/>
        <end position="189"/>
    </location>
</feature>
<keyword evidence="2 5" id="KW-0812">Transmembrane</keyword>
<dbReference type="EMBL" id="JBHUGD010000004">
    <property type="protein sequence ID" value="MFD1949045.1"/>
    <property type="molecule type" value="Genomic_DNA"/>
</dbReference>
<name>A0ABW4TSZ2_9ACTN</name>
<gene>
    <name evidence="6" type="ORF">ACFSDE_19735</name>
</gene>
<reference evidence="7" key="1">
    <citation type="journal article" date="2019" name="Int. J. Syst. Evol. Microbiol.">
        <title>The Global Catalogue of Microorganisms (GCM) 10K type strain sequencing project: providing services to taxonomists for standard genome sequencing and annotation.</title>
        <authorList>
            <consortium name="The Broad Institute Genomics Platform"/>
            <consortium name="The Broad Institute Genome Sequencing Center for Infectious Disease"/>
            <person name="Wu L."/>
            <person name="Ma J."/>
        </authorList>
    </citation>
    <scope>NUCLEOTIDE SEQUENCE [LARGE SCALE GENOMIC DNA]</scope>
    <source>
        <strain evidence="7">CGMCC 1.12477</strain>
    </source>
</reference>
<organism evidence="6 7">
    <name type="scientific">Nocardioides aestuarii</name>
    <dbReference type="NCBI Taxonomy" id="252231"/>
    <lineage>
        <taxon>Bacteria</taxon>
        <taxon>Bacillati</taxon>
        <taxon>Actinomycetota</taxon>
        <taxon>Actinomycetes</taxon>
        <taxon>Propionibacteriales</taxon>
        <taxon>Nocardioidaceae</taxon>
        <taxon>Nocardioides</taxon>
    </lineage>
</organism>
<comment type="caution">
    <text evidence="6">The sequence shown here is derived from an EMBL/GenBank/DDBJ whole genome shotgun (WGS) entry which is preliminary data.</text>
</comment>
<sequence length="288" mass="28983">MEAADVLIPLARVGMLVFVVAGMLGTGLALTLGAVTGPLRDVRLVVGVVVVNFVVVPAAGLLVVSLLPVDDATRTSLLLVACVAGAPFLAPLAKLAGGDTPTAVGVMVLLMVVTVGYAPLVVPWLVPDAAVSPGEIASSLVWLMILPLAGGLLVHARYAEHAVRWAPGIQRMSTMGLALGLAAALLAGWRDLLGVVGTWVFLGVALLILAGLGAGALSGLGRPGSERRVLELGAAQRNIAAAMVIAGSLGPDVVVRTLAAAVAMPVVLILLAAELGRRRASGPVGEDA</sequence>
<proteinExistence type="predicted"/>
<keyword evidence="3 5" id="KW-1133">Transmembrane helix</keyword>
<feature type="transmembrane region" description="Helical" evidence="5">
    <location>
        <begin position="44"/>
        <end position="69"/>
    </location>
</feature>
<feature type="transmembrane region" description="Helical" evidence="5">
    <location>
        <begin position="6"/>
        <end position="32"/>
    </location>
</feature>